<evidence type="ECO:0000313" key="9">
    <source>
        <dbReference type="Proteomes" id="UP001430377"/>
    </source>
</evidence>
<keyword evidence="5" id="KW-0663">Pyridoxal phosphate</keyword>
<organism evidence="8 9">
    <name type="scientific">Haloarcula rubra</name>
    <dbReference type="NCBI Taxonomy" id="2487747"/>
    <lineage>
        <taxon>Archaea</taxon>
        <taxon>Methanobacteriati</taxon>
        <taxon>Methanobacteriota</taxon>
        <taxon>Stenosarchaea group</taxon>
        <taxon>Halobacteria</taxon>
        <taxon>Halobacteriales</taxon>
        <taxon>Haloarculaceae</taxon>
        <taxon>Haloarcula</taxon>
    </lineage>
</organism>
<dbReference type="Proteomes" id="UP001430377">
    <property type="component" value="Unassembled WGS sequence"/>
</dbReference>
<comment type="similarity">
    <text evidence="2">Belongs to the cysteine synthase/cystathionine beta-synthase family.</text>
</comment>
<dbReference type="InterPro" id="IPR050214">
    <property type="entry name" value="Cys_Synth/Cystath_Beta-Synth"/>
</dbReference>
<keyword evidence="4" id="KW-0808">Transferase</keyword>
<keyword evidence="9" id="KW-1185">Reference proteome</keyword>
<dbReference type="Gene3D" id="3.40.50.1100">
    <property type="match status" value="2"/>
</dbReference>
<dbReference type="FunFam" id="3.40.50.1100:FF:000016">
    <property type="entry name" value="Cysteine synthase A"/>
    <property type="match status" value="1"/>
</dbReference>
<reference evidence="8 9" key="1">
    <citation type="submission" date="2021-06" db="EMBL/GenBank/DDBJ databases">
        <title>Halomicroarcula sp. a new haloarchaeum isolated from saline soil.</title>
        <authorList>
            <person name="Duran-Viseras A."/>
            <person name="Sanchez-Porro C."/>
            <person name="Ventosa A."/>
        </authorList>
    </citation>
    <scope>NUCLEOTIDE SEQUENCE [LARGE SCALE GENOMIC DNA]</scope>
    <source>
        <strain evidence="8 9">F13</strain>
    </source>
</reference>
<evidence type="ECO:0000256" key="6">
    <source>
        <dbReference type="ARBA" id="ARBA00023192"/>
    </source>
</evidence>
<evidence type="ECO:0000256" key="4">
    <source>
        <dbReference type="ARBA" id="ARBA00022679"/>
    </source>
</evidence>
<evidence type="ECO:0000256" key="2">
    <source>
        <dbReference type="ARBA" id="ARBA00007103"/>
    </source>
</evidence>
<keyword evidence="3" id="KW-0028">Amino-acid biosynthesis</keyword>
<dbReference type="PROSITE" id="PS00901">
    <property type="entry name" value="CYS_SYNTHASE"/>
    <property type="match status" value="1"/>
</dbReference>
<evidence type="ECO:0000256" key="1">
    <source>
        <dbReference type="ARBA" id="ARBA00001933"/>
    </source>
</evidence>
<dbReference type="RefSeq" id="WP_220619834.1">
    <property type="nucleotide sequence ID" value="NZ_RKLR01000009.1"/>
</dbReference>
<proteinExistence type="inferred from homology"/>
<comment type="caution">
    <text evidence="8">The sequence shown here is derived from an EMBL/GenBank/DDBJ whole genome shotgun (WGS) entry which is preliminary data.</text>
</comment>
<dbReference type="PANTHER" id="PTHR10314">
    <property type="entry name" value="CYSTATHIONINE BETA-SYNTHASE"/>
    <property type="match status" value="1"/>
</dbReference>
<sequence length="328" mass="34660">MTRHTDPDASLLETIGNTPLVELDATPNDVSVYAKLETFNPGGSVKDRIGKHILERLLERGDVPPDGTIVEPTAGNTGIGMAIAATRLGLETVFVVPRGFSEEKERLMTALGAEIVHAPGDTGMGEAAEMAHEIADKRDDAIVPQQFETPLNVEAHYETTGREILDVLGEDIGAIVAGIGSGGTLMGIAQAVRERVPDVHVVAVEPSGSTFGELLNREPEEAPYKTEGIGTHDPDVTQLLDPDALDDVRTVSDRAAHAEVQRLAAEEGHLVGSSSGAASVAAREVAEEIAAGELDVPARTVVTVFPDGSDRYLSKNIYGSFDAWEGKA</sequence>
<evidence type="ECO:0000259" key="7">
    <source>
        <dbReference type="Pfam" id="PF00291"/>
    </source>
</evidence>
<dbReference type="InterPro" id="IPR001216">
    <property type="entry name" value="P-phosphate_BS"/>
</dbReference>
<dbReference type="InterPro" id="IPR036052">
    <property type="entry name" value="TrpB-like_PALP_sf"/>
</dbReference>
<comment type="cofactor">
    <cofactor evidence="1">
        <name>pyridoxal 5'-phosphate</name>
        <dbReference type="ChEBI" id="CHEBI:597326"/>
    </cofactor>
</comment>
<evidence type="ECO:0000256" key="5">
    <source>
        <dbReference type="ARBA" id="ARBA00022898"/>
    </source>
</evidence>
<keyword evidence="6" id="KW-0198">Cysteine biosynthesis</keyword>
<dbReference type="GO" id="GO:0006535">
    <property type="term" value="P:cysteine biosynthetic process from serine"/>
    <property type="evidence" value="ECO:0007669"/>
    <property type="project" value="InterPro"/>
</dbReference>
<dbReference type="EMBL" id="RKLR01000009">
    <property type="protein sequence ID" value="MBX0324948.1"/>
    <property type="molecule type" value="Genomic_DNA"/>
</dbReference>
<protein>
    <submittedName>
        <fullName evidence="8">PLP-dependent cysteine synthase family protein</fullName>
    </submittedName>
</protein>
<dbReference type="Pfam" id="PF00291">
    <property type="entry name" value="PALP"/>
    <property type="match status" value="1"/>
</dbReference>
<dbReference type="InterPro" id="IPR001926">
    <property type="entry name" value="TrpB-like_PALP"/>
</dbReference>
<dbReference type="GO" id="GO:0016740">
    <property type="term" value="F:transferase activity"/>
    <property type="evidence" value="ECO:0007669"/>
    <property type="project" value="UniProtKB-KW"/>
</dbReference>
<evidence type="ECO:0000256" key="3">
    <source>
        <dbReference type="ARBA" id="ARBA00022605"/>
    </source>
</evidence>
<gene>
    <name evidence="8" type="ORF">EGH21_18125</name>
</gene>
<accession>A0AAW4PV83</accession>
<dbReference type="AlphaFoldDB" id="A0AAW4PV83"/>
<name>A0AAW4PV83_9EURY</name>
<feature type="domain" description="Tryptophan synthase beta chain-like PALP" evidence="7">
    <location>
        <begin position="13"/>
        <end position="307"/>
    </location>
</feature>
<dbReference type="CDD" id="cd01561">
    <property type="entry name" value="CBS_like"/>
    <property type="match status" value="1"/>
</dbReference>
<evidence type="ECO:0000313" key="8">
    <source>
        <dbReference type="EMBL" id="MBX0324948.1"/>
    </source>
</evidence>
<dbReference type="SUPFAM" id="SSF53686">
    <property type="entry name" value="Tryptophan synthase beta subunit-like PLP-dependent enzymes"/>
    <property type="match status" value="1"/>
</dbReference>